<protein>
    <submittedName>
        <fullName evidence="3">Dihydroorotase family protein</fullName>
    </submittedName>
</protein>
<dbReference type="SUPFAM" id="SSF51556">
    <property type="entry name" value="Metallo-dependent hydrolases"/>
    <property type="match status" value="1"/>
</dbReference>
<dbReference type="GO" id="GO:0005737">
    <property type="term" value="C:cytoplasm"/>
    <property type="evidence" value="ECO:0007669"/>
    <property type="project" value="TreeGrafter"/>
</dbReference>
<dbReference type="EMBL" id="JADIMF010000064">
    <property type="protein sequence ID" value="MBO8468960.1"/>
    <property type="molecule type" value="Genomic_DNA"/>
</dbReference>
<dbReference type="InterPro" id="IPR050138">
    <property type="entry name" value="DHOase/Allantoinase_Hydrolase"/>
</dbReference>
<dbReference type="InterPro" id="IPR032466">
    <property type="entry name" value="Metal_Hydrolase"/>
</dbReference>
<dbReference type="Gene3D" id="3.20.20.140">
    <property type="entry name" value="Metal-dependent hydrolases"/>
    <property type="match status" value="1"/>
</dbReference>
<evidence type="ECO:0000313" key="4">
    <source>
        <dbReference type="Proteomes" id="UP000810292"/>
    </source>
</evidence>
<keyword evidence="1" id="KW-0665">Pyrimidine biosynthesis</keyword>
<dbReference type="InterPro" id="IPR024403">
    <property type="entry name" value="DHOase_cat"/>
</dbReference>
<feature type="domain" description="Dihydroorotase catalytic" evidence="2">
    <location>
        <begin position="2"/>
        <end position="85"/>
    </location>
</feature>
<dbReference type="GO" id="GO:0004038">
    <property type="term" value="F:allantoinase activity"/>
    <property type="evidence" value="ECO:0007669"/>
    <property type="project" value="TreeGrafter"/>
</dbReference>
<dbReference type="Proteomes" id="UP000810292">
    <property type="component" value="Unassembled WGS sequence"/>
</dbReference>
<dbReference type="PANTHER" id="PTHR43668:SF2">
    <property type="entry name" value="ALLANTOINASE"/>
    <property type="match status" value="1"/>
</dbReference>
<dbReference type="Pfam" id="PF12890">
    <property type="entry name" value="DHOase"/>
    <property type="match status" value="1"/>
</dbReference>
<proteinExistence type="predicted"/>
<name>A0A9D9IAU6_9SPIO</name>
<accession>A0A9D9IAU6</accession>
<dbReference type="PANTHER" id="PTHR43668">
    <property type="entry name" value="ALLANTOINASE"/>
    <property type="match status" value="1"/>
</dbReference>
<evidence type="ECO:0000313" key="3">
    <source>
        <dbReference type="EMBL" id="MBO8468960.1"/>
    </source>
</evidence>
<comment type="caution">
    <text evidence="3">The sequence shown here is derived from an EMBL/GenBank/DDBJ whole genome shotgun (WGS) entry which is preliminary data.</text>
</comment>
<evidence type="ECO:0000256" key="1">
    <source>
        <dbReference type="ARBA" id="ARBA00022975"/>
    </source>
</evidence>
<gene>
    <name evidence="3" type="ORF">IAA72_04155</name>
</gene>
<organism evidence="3 4">
    <name type="scientific">Candidatus Ornithospirochaeta stercoravium</name>
    <dbReference type="NCBI Taxonomy" id="2840897"/>
    <lineage>
        <taxon>Bacteria</taxon>
        <taxon>Pseudomonadati</taxon>
        <taxon>Spirochaetota</taxon>
        <taxon>Spirochaetia</taxon>
        <taxon>Spirochaetales</taxon>
        <taxon>Spirochaetaceae</taxon>
        <taxon>Spirochaetaceae incertae sedis</taxon>
        <taxon>Candidatus Ornithospirochaeta</taxon>
    </lineage>
</organism>
<reference evidence="3" key="2">
    <citation type="journal article" date="2021" name="PeerJ">
        <title>Extensive microbial diversity within the chicken gut microbiome revealed by metagenomics and culture.</title>
        <authorList>
            <person name="Gilroy R."/>
            <person name="Ravi A."/>
            <person name="Getino M."/>
            <person name="Pursley I."/>
            <person name="Horton D.L."/>
            <person name="Alikhan N.F."/>
            <person name="Baker D."/>
            <person name="Gharbi K."/>
            <person name="Hall N."/>
            <person name="Watson M."/>
            <person name="Adriaenssens E.M."/>
            <person name="Foster-Nyarko E."/>
            <person name="Jarju S."/>
            <person name="Secka A."/>
            <person name="Antonio M."/>
            <person name="Oren A."/>
            <person name="Chaudhuri R.R."/>
            <person name="La Ragione R."/>
            <person name="Hildebrand F."/>
            <person name="Pallen M.J."/>
        </authorList>
    </citation>
    <scope>NUCLEOTIDE SEQUENCE</scope>
    <source>
        <strain evidence="3">14700</strain>
    </source>
</reference>
<evidence type="ECO:0000259" key="2">
    <source>
        <dbReference type="Pfam" id="PF12890"/>
    </source>
</evidence>
<dbReference type="AlphaFoldDB" id="A0A9D9IAU6"/>
<dbReference type="GO" id="GO:0006145">
    <property type="term" value="P:purine nucleobase catabolic process"/>
    <property type="evidence" value="ECO:0007669"/>
    <property type="project" value="TreeGrafter"/>
</dbReference>
<reference evidence="3" key="1">
    <citation type="submission" date="2020-10" db="EMBL/GenBank/DDBJ databases">
        <authorList>
            <person name="Gilroy R."/>
        </authorList>
    </citation>
    <scope>NUCLEOTIDE SEQUENCE</scope>
    <source>
        <strain evidence="3">14700</strain>
    </source>
</reference>
<sequence length="343" mass="37901">MIDPHVHLRDWTQSDKETILHGMKVAASLGFTHLFDMPNTNPQCIDRDTILDRLAKGGEATEETGVSYHLYAGITTEDDQIKEMVELQEELFPLVVGLKMFLSQSTGNMGITDKKRQEEIVRLLSSLGYKGVLAVHAEKESLMHPELYIPGRFETHSLARPAESETESVRDIIEIAGNAGFEGTLHICHVSTAGTIGLVKDARKHMRITMGATPHHALLSVSDATDHGRYLKMNPPLRSEEDRNAVFSALLDGTIDWAESDHAPHTLSDKEKGASGIPGLPGMLLLLSELRKHGADDSRLRSIFGGRVIETFGLDDEEIQIPSDPLSLYEKAEGEYPIFPFGK</sequence>